<protein>
    <recommendedName>
        <fullName evidence="3">SET domain-containing protein</fullName>
    </recommendedName>
</protein>
<dbReference type="InterPro" id="IPR050600">
    <property type="entry name" value="SETD3_SETD6_MTase"/>
</dbReference>
<gene>
    <name evidence="1" type="ORF">PGLA2088_LOCUS22930</name>
</gene>
<dbReference type="AlphaFoldDB" id="A0A813JKI3"/>
<dbReference type="Gene3D" id="3.90.1410.10">
    <property type="entry name" value="set domain protein methyltransferase, domain 1"/>
    <property type="match status" value="1"/>
</dbReference>
<evidence type="ECO:0008006" key="3">
    <source>
        <dbReference type="Google" id="ProtNLM"/>
    </source>
</evidence>
<dbReference type="SUPFAM" id="SSF82199">
    <property type="entry name" value="SET domain"/>
    <property type="match status" value="1"/>
</dbReference>
<reference evidence="1" key="1">
    <citation type="submission" date="2021-02" db="EMBL/GenBank/DDBJ databases">
        <authorList>
            <person name="Dougan E. K."/>
            <person name="Rhodes N."/>
            <person name="Thang M."/>
            <person name="Chan C."/>
        </authorList>
    </citation>
    <scope>NUCLEOTIDE SEQUENCE</scope>
</reference>
<sequence>MAGGGLASWAASRGIVVSPGLDFLATLESGRRGVRALLPVDPQDMLCLVPLEACPGHELWLDELGCATTTATTATTPPTTPTTITPATTAAEKGASSDCKLQEDVLKAVSSSIGKGVLGCSLMLLHELGLGGSSVHAPYLETIPAEFSSLPFFTAAELEVLKGTSVDESLRLGDSVSGAACRLRAPQRWRGEPEARQHFEQTVGPLLEQWPQWWLDRSFRSFQRALGAVLSRGFMCQGQGPFLVPFADAFNHATTGKNHCRLEGCVADGLAFVMRAIRPAAAGDEVFNTYGPLPSARLLGSFGFVGQGWNPHDFLALLSGAQRCLEASKVAGRQQALALLRVLYRRLAARAARAAARGIVARRAVRRTSTKRKQASCNNNNTTTTKTTTGFACATLRMACGALALALRRLPPVEAGSEPQRPTLAAALALRSAERAALAALRTRLSSLLMRRRSSWVPRSSSLVDLSDLFGGEEDARDAFHCILVSVSFSDEVKCVDGRVEGRATPSSPEGQAPPFPSFVHLVLELSCDVTPAAPEDFKVHPLKLLPSREGTNQFPSSGDAALMYREAVESSFESICRDCAGGVRGGVPGAVSRLKEVGSYDELKNGLRSAMIRVFRERLQKDL</sequence>
<organism evidence="1 2">
    <name type="scientific">Polarella glacialis</name>
    <name type="common">Dinoflagellate</name>
    <dbReference type="NCBI Taxonomy" id="89957"/>
    <lineage>
        <taxon>Eukaryota</taxon>
        <taxon>Sar</taxon>
        <taxon>Alveolata</taxon>
        <taxon>Dinophyceae</taxon>
        <taxon>Suessiales</taxon>
        <taxon>Suessiaceae</taxon>
        <taxon>Polarella</taxon>
    </lineage>
</organism>
<dbReference type="InterPro" id="IPR046341">
    <property type="entry name" value="SET_dom_sf"/>
</dbReference>
<evidence type="ECO:0000313" key="1">
    <source>
        <dbReference type="EMBL" id="CAE8682416.1"/>
    </source>
</evidence>
<dbReference type="GO" id="GO:0016279">
    <property type="term" value="F:protein-lysine N-methyltransferase activity"/>
    <property type="evidence" value="ECO:0007669"/>
    <property type="project" value="TreeGrafter"/>
</dbReference>
<dbReference type="PANTHER" id="PTHR13271">
    <property type="entry name" value="UNCHARACTERIZED PUTATIVE METHYLTRANSFERASE"/>
    <property type="match status" value="1"/>
</dbReference>
<dbReference type="CDD" id="cd10527">
    <property type="entry name" value="SET_LSMT"/>
    <property type="match status" value="1"/>
</dbReference>
<dbReference type="Proteomes" id="UP000626109">
    <property type="component" value="Unassembled WGS sequence"/>
</dbReference>
<accession>A0A813JKI3</accession>
<dbReference type="EMBL" id="CAJNNW010026070">
    <property type="protein sequence ID" value="CAE8682416.1"/>
    <property type="molecule type" value="Genomic_DNA"/>
</dbReference>
<comment type="caution">
    <text evidence="1">The sequence shown here is derived from an EMBL/GenBank/DDBJ whole genome shotgun (WGS) entry which is preliminary data.</text>
</comment>
<proteinExistence type="predicted"/>
<dbReference type="PROSITE" id="PS50096">
    <property type="entry name" value="IQ"/>
    <property type="match status" value="1"/>
</dbReference>
<evidence type="ECO:0000313" key="2">
    <source>
        <dbReference type="Proteomes" id="UP000626109"/>
    </source>
</evidence>
<name>A0A813JKI3_POLGL</name>